<accession>A0AAU0BE97</accession>
<gene>
    <name evidence="1" type="ORF">NYR97_07650</name>
</gene>
<sequence>MIVEYLVTFSDKDNFCRTVDAFHNLVRTIDGVSLSNSVLQFKSVKFGYDVQGGDISADKHRFYHVRLTAPTGFEISVLEELLKSVRSVLAKTSGRPVFTLWDGLGKHYAHEAYGRLHDLENTLRKLITKFMLTNVGQSWVQDSVPKEVSESIRTKSKASAHDYLYEVDFIQLSNFLFKDYATTDVQSMIDMIRSAQSSDQVDLEEMKNVVPRSNWDRYFSGLVNCESEYLRNRWEKLYEKRNQVAHNRPVSKFDLQEIITLSGEVLPKLQQAIESLDKVTVSEKEKESVSENVAASKDDSYLDFLTSWNKLNNQMILTANVAAHGDAAFREKIKTMQSSFRALLNYLGKRHHILSREDRREILETQKLRNIIVHYPNVIVPAEVMARGAAVSQVQAAKLRDALYNIERGELDLQPRSEPEQDNEDDV</sequence>
<dbReference type="EMBL" id="CP103836">
    <property type="protein sequence ID" value="WOB51237.1"/>
    <property type="molecule type" value="Genomic_DNA"/>
</dbReference>
<dbReference type="Proteomes" id="UP001302716">
    <property type="component" value="Chromosome"/>
</dbReference>
<name>A0AAU0BE97_9XANT</name>
<proteinExistence type="predicted"/>
<reference evidence="1 2" key="1">
    <citation type="submission" date="2022-08" db="EMBL/GenBank/DDBJ databases">
        <title>Whole genome sequencing-based tracing of a 2022 introduction and outbreak of Xanthomonas hortorum pv. pelargonii.</title>
        <authorList>
            <person name="Iruegas-Bocardo F."/>
            <person name="Weisberg A.K."/>
            <person name="Riutta E.R."/>
            <person name="Kilday K."/>
            <person name="Bonkowski J.C."/>
            <person name="Creswell T."/>
            <person name="Daughtrey M.L."/>
            <person name="Rane K."/>
            <person name="Grunwald N.J."/>
            <person name="Chang J.H."/>
            <person name="Putnam M.L."/>
        </authorList>
    </citation>
    <scope>NUCLEOTIDE SEQUENCE [LARGE SCALE GENOMIC DNA]</scope>
    <source>
        <strain evidence="1 2">22-323</strain>
    </source>
</reference>
<evidence type="ECO:0000313" key="2">
    <source>
        <dbReference type="Proteomes" id="UP001302716"/>
    </source>
</evidence>
<evidence type="ECO:0000313" key="1">
    <source>
        <dbReference type="EMBL" id="WOB51237.1"/>
    </source>
</evidence>
<dbReference type="AlphaFoldDB" id="A0AAU0BE97"/>
<dbReference type="RefSeq" id="WP_316697376.1">
    <property type="nucleotide sequence ID" value="NZ_CP103836.1"/>
</dbReference>
<keyword evidence="2" id="KW-1185">Reference proteome</keyword>
<organism evidence="1 2">
    <name type="scientific">Xanthomonas hydrangeae</name>
    <dbReference type="NCBI Taxonomy" id="2775159"/>
    <lineage>
        <taxon>Bacteria</taxon>
        <taxon>Pseudomonadati</taxon>
        <taxon>Pseudomonadota</taxon>
        <taxon>Gammaproteobacteria</taxon>
        <taxon>Lysobacterales</taxon>
        <taxon>Lysobacteraceae</taxon>
        <taxon>Xanthomonas</taxon>
    </lineage>
</organism>
<protein>
    <submittedName>
        <fullName evidence="1">HEPN domain-containing protein</fullName>
    </submittedName>
</protein>